<dbReference type="Proteomes" id="UP000532440">
    <property type="component" value="Unassembled WGS sequence"/>
</dbReference>
<evidence type="ECO:0000313" key="2">
    <source>
        <dbReference type="EMBL" id="MBB5271420.1"/>
    </source>
</evidence>
<sequence length="51" mass="5306">MLKITRKALAATIAGALTLASGAVAAKDMVISAALPQVHFWVGKHMDPFAD</sequence>
<dbReference type="AlphaFoldDB" id="A0A7W8M8L5"/>
<evidence type="ECO:0000313" key="3">
    <source>
        <dbReference type="Proteomes" id="UP000532440"/>
    </source>
</evidence>
<feature type="chain" id="PRO_5031389114" evidence="1">
    <location>
        <begin position="27"/>
        <end position="51"/>
    </location>
</feature>
<name>A0A7W8M8L5_9BURK</name>
<comment type="caution">
    <text evidence="2">The sequence shown here is derived from an EMBL/GenBank/DDBJ whole genome shotgun (WGS) entry which is preliminary data.</text>
</comment>
<feature type="signal peptide" evidence="1">
    <location>
        <begin position="1"/>
        <end position="26"/>
    </location>
</feature>
<evidence type="ECO:0000256" key="1">
    <source>
        <dbReference type="SAM" id="SignalP"/>
    </source>
</evidence>
<dbReference type="EMBL" id="JACHGB010000003">
    <property type="protein sequence ID" value="MBB5271420.1"/>
    <property type="molecule type" value="Genomic_DNA"/>
</dbReference>
<dbReference type="RefSeq" id="WP_221302707.1">
    <property type="nucleotide sequence ID" value="NZ_BAABEW010000001.1"/>
</dbReference>
<keyword evidence="1" id="KW-0732">Signal</keyword>
<gene>
    <name evidence="2" type="ORF">HNQ70_001430</name>
</gene>
<protein>
    <submittedName>
        <fullName evidence="2">Methylmalonyl-CoA mutase N-terminal domain/subunit</fullName>
    </submittedName>
</protein>
<reference evidence="2 3" key="1">
    <citation type="submission" date="2020-08" db="EMBL/GenBank/DDBJ databases">
        <title>Genomic Encyclopedia of Type Strains, Phase IV (KMG-IV): sequencing the most valuable type-strain genomes for metagenomic binning, comparative biology and taxonomic classification.</title>
        <authorList>
            <person name="Goeker M."/>
        </authorList>
    </citation>
    <scope>NUCLEOTIDE SEQUENCE [LARGE SCALE GENOMIC DNA]</scope>
    <source>
        <strain evidence="2 3">DSM 29781</strain>
    </source>
</reference>
<accession>A0A7W8M8L5</accession>
<keyword evidence="3" id="KW-1185">Reference proteome</keyword>
<proteinExistence type="predicted"/>
<organism evidence="2 3">
    <name type="scientific">Quisquiliibacterium transsilvanicum</name>
    <dbReference type="NCBI Taxonomy" id="1549638"/>
    <lineage>
        <taxon>Bacteria</taxon>
        <taxon>Pseudomonadati</taxon>
        <taxon>Pseudomonadota</taxon>
        <taxon>Betaproteobacteria</taxon>
        <taxon>Burkholderiales</taxon>
        <taxon>Burkholderiaceae</taxon>
        <taxon>Quisquiliibacterium</taxon>
    </lineage>
</organism>